<dbReference type="InterPro" id="IPR008984">
    <property type="entry name" value="SMAD_FHA_dom_sf"/>
</dbReference>
<dbReference type="GO" id="GO:0005874">
    <property type="term" value="C:microtubule"/>
    <property type="evidence" value="ECO:0007669"/>
    <property type="project" value="UniProtKB-KW"/>
</dbReference>
<dbReference type="Pfam" id="PF00225">
    <property type="entry name" value="Kinesin"/>
    <property type="match status" value="1"/>
</dbReference>
<organism evidence="13 14">
    <name type="scientific">Hyalella azteca</name>
    <name type="common">Amphipod</name>
    <dbReference type="NCBI Taxonomy" id="294128"/>
    <lineage>
        <taxon>Eukaryota</taxon>
        <taxon>Metazoa</taxon>
        <taxon>Ecdysozoa</taxon>
        <taxon>Arthropoda</taxon>
        <taxon>Crustacea</taxon>
        <taxon>Multicrustacea</taxon>
        <taxon>Malacostraca</taxon>
        <taxon>Eumalacostraca</taxon>
        <taxon>Peracarida</taxon>
        <taxon>Amphipoda</taxon>
        <taxon>Senticaudata</taxon>
        <taxon>Talitrida</taxon>
        <taxon>Talitroidea</taxon>
        <taxon>Hyalellidae</taxon>
        <taxon>Hyalella</taxon>
    </lineage>
</organism>
<gene>
    <name evidence="14" type="primary">LOC108676295</name>
</gene>
<proteinExistence type="inferred from homology"/>
<dbReference type="InterPro" id="IPR036961">
    <property type="entry name" value="Kinesin_motor_dom_sf"/>
</dbReference>
<dbReference type="OrthoDB" id="3176171at2759"/>
<dbReference type="KEGG" id="hazt:108676295"/>
<dbReference type="SUPFAM" id="SSF52540">
    <property type="entry name" value="P-loop containing nucleoside triphosphate hydrolases"/>
    <property type="match status" value="1"/>
</dbReference>
<evidence type="ECO:0000256" key="1">
    <source>
        <dbReference type="ARBA" id="ARBA00004245"/>
    </source>
</evidence>
<keyword evidence="8" id="KW-0206">Cytoskeleton</keyword>
<protein>
    <submittedName>
        <fullName evidence="14">Kinesin-like protein KIF14</fullName>
    </submittedName>
</protein>
<dbReference type="RefSeq" id="XP_018019844.1">
    <property type="nucleotide sequence ID" value="XM_018164355.2"/>
</dbReference>
<keyword evidence="4 9" id="KW-0547">Nucleotide-binding</keyword>
<dbReference type="Proteomes" id="UP000694843">
    <property type="component" value="Unplaced"/>
</dbReference>
<feature type="compositionally biased region" description="Low complexity" evidence="11">
    <location>
        <begin position="1724"/>
        <end position="1736"/>
    </location>
</feature>
<accession>A0A8B7P176</accession>
<keyword evidence="6 10" id="KW-0175">Coiled coil</keyword>
<dbReference type="GO" id="GO:0007018">
    <property type="term" value="P:microtubule-based movement"/>
    <property type="evidence" value="ECO:0007669"/>
    <property type="project" value="InterPro"/>
</dbReference>
<sequence length="1779" mass="194984">MPLVTPLKNAGGRRTNTPKAAPQSAETSIKDGHSSKKFGNSSVKPAVLSKTPQKPTQSRTPISGTPALLKSEGSLTFSSSSSLRPKAYEDAAFTPSNALGKRNRSHPLSKQSSSANIPEKLNGATTPLQPKSTFMRNISTGQRASLDSKRRSVGQLHPPISPAVTPKIPKVQPHWSECGIGDCSSPALSSSHLQPNAEESTSAVTVAVRVRPLSRKEQETEGVSRAVTVVGREITVFSDSCHAFTYDHCFSDSNTSQEQVYHTLMRPLLDRALQGYNACLFAYGQTGSGKTYSILGSESGPDAGIIPRFCCDLFSRPEVKGRTAGSPSLSLPATPAQDDERVQFQVEMSYVEIYNEKLYDLVGEEDEEGAVREALRVREHPTLGPHIVGAAVHPITSYEQLKMWLCHGNRERSIAATGMNEKSSRSHSVFTLKLTRTQTESVGGEELQHSRVSNISIVDLAGSERIGASGGYADRMKEGVCINKSLLTLGKVITALAESATGKRRCFVPYRESVLTWLLKESLGGNSETAMLATISPASCYAEETLATLRYAGQARNIVNVKHINEDPAARIIRSLKAEVERLRARHSLRVSPTKLFVTERSPVTPANHQKKTNEQLAEEEARRAEEMLVREREIAALKHELSSCTSQLHRAKEEWNRRLEKSARAAAAALGRCEKAGIFVRDVLPSDERPCLVNLCDDEQLSEHLCYALKDGATTLGAQHTDLILKGLHSSGVHCTIYNDQGSLSLKATSGCEVFVNGELIEENCMLRHKDRLVLAGIYFLLVWIPKDETANSGSNDTKNFAYAREELLRCQEQRLRKQILEEEELARRELLQELQLKKQSVQQLQLNLEQQESCRMTAELQQHRLQVEKMGLQERLQQYERNFNAGSSCDDLDKTVGEISLYEAPQDSNFSQKIEEELLNETVCQLEAAHTQDKVPLDDIELLFSVRRANALSENYAVPMSFVAQREVLAKRSSKGRVLVRHSELQLRALLTAAQFSELFTALQDLPSGRSSVTEVMSMIEWDGTSEDLGCFPSPARLNVSCNSDVSFNATMNSSLDHSFVYVSGLKNLTTKPAKSRSSLCEVGSARGTASSCIAALQDDGALCCGQHLVITALNTAVLLYYKMLSAQDDLKNSLSESALQYFQDFMVSSVADVRCLRVSLANLLSVPLSNAGHFRNPARRERYSDASVSSNSKETNKMGNTNSDSKELHESLPNVSELNEAVPAFEEIVVDAFVATNSALTSLFQCVKAGSRRASSQACTAACRLGRDLVSALAALQLLRLAQESTYFSCPKPPSHETCGEDCAACAAVLSAVNRGAMQSLLTARSVAQLQNRFCRGGSDINTAASSLQSKLLRVFDAAVSVMPPRGDETLSLVQLRLNISDAQQLYPHLLQLLLQLQNVAAAFADGASDRERRLPEVCEALEWPLEGTLEFIPILRQRLTSLPSLPTSRANESISNSTDKTVVINEFHSAASEAQVALKFLSHLLNCGEKKEPELSRINIVNNNYTNGQKLSRTFHDTRQNVPTITIQHADGMNSRDCSSKSKPNSEPERVIKIPIVGSNGVNSPKRITSAKFDDQTSSASKGEQKSKENDLKVSSATKSSNQDDGDSTLLKLFKEMDYYGSVYNKDYAFDSLRNEKDRPISNGKENASPRNKSSPAARDPKQTRHVLRSVRIEISPSKKTPPCLITTNARDTLTAGSRERPKTPRKGTPTGKESNRNGVSSLVKVFSVKSSPLNGSEGHSPTVAQQKLGKKSTLMSPTRLSTLPGIHKLIFQLA</sequence>
<dbReference type="GO" id="GO:0005524">
    <property type="term" value="F:ATP binding"/>
    <property type="evidence" value="ECO:0007669"/>
    <property type="project" value="UniProtKB-UniRule"/>
</dbReference>
<comment type="subcellular location">
    <subcellularLocation>
        <location evidence="1">Cytoplasm</location>
        <location evidence="1">Cytoskeleton</location>
    </subcellularLocation>
</comment>
<dbReference type="PRINTS" id="PR00380">
    <property type="entry name" value="KINESINHEAVY"/>
</dbReference>
<dbReference type="InterPro" id="IPR001752">
    <property type="entry name" value="Kinesin_motor_dom"/>
</dbReference>
<feature type="region of interest" description="Disordered" evidence="11">
    <location>
        <begin position="1183"/>
        <end position="1216"/>
    </location>
</feature>
<feature type="compositionally biased region" description="Low complexity" evidence="11">
    <location>
        <begin position="69"/>
        <end position="83"/>
    </location>
</feature>
<feature type="coiled-coil region" evidence="10">
    <location>
        <begin position="805"/>
        <end position="884"/>
    </location>
</feature>
<evidence type="ECO:0000256" key="8">
    <source>
        <dbReference type="ARBA" id="ARBA00023212"/>
    </source>
</evidence>
<dbReference type="FunFam" id="3.40.850.10:FF:000042">
    <property type="entry name" value="Kinesin family member 14"/>
    <property type="match status" value="1"/>
</dbReference>
<feature type="compositionally biased region" description="Polar residues" evidence="11">
    <location>
        <begin position="1648"/>
        <end position="1659"/>
    </location>
</feature>
<keyword evidence="13" id="KW-1185">Reference proteome</keyword>
<feature type="region of interest" description="Disordered" evidence="11">
    <location>
        <begin position="1536"/>
        <end position="1611"/>
    </location>
</feature>
<feature type="compositionally biased region" description="Polar residues" evidence="11">
    <location>
        <begin position="1737"/>
        <end position="1750"/>
    </location>
</feature>
<dbReference type="InterPro" id="IPR000253">
    <property type="entry name" value="FHA_dom"/>
</dbReference>
<evidence type="ECO:0000313" key="14">
    <source>
        <dbReference type="RefSeq" id="XP_018019844.1"/>
    </source>
</evidence>
<feature type="region of interest" description="Disordered" evidence="11">
    <location>
        <begin position="1"/>
        <end position="168"/>
    </location>
</feature>
<dbReference type="Gene3D" id="2.60.200.20">
    <property type="match status" value="1"/>
</dbReference>
<comment type="similarity">
    <text evidence="9">Belongs to the TRAFAC class myosin-kinesin ATPase superfamily. Kinesin family.</text>
</comment>
<feature type="compositionally biased region" description="Basic and acidic residues" evidence="11">
    <location>
        <begin position="1542"/>
        <end position="1556"/>
    </location>
</feature>
<reference evidence="14" key="1">
    <citation type="submission" date="2025-08" db="UniProtKB">
        <authorList>
            <consortium name="RefSeq"/>
        </authorList>
    </citation>
    <scope>IDENTIFICATION</scope>
    <source>
        <tissue evidence="14">Whole organism</tissue>
    </source>
</reference>
<dbReference type="GO" id="GO:0008017">
    <property type="term" value="F:microtubule binding"/>
    <property type="evidence" value="ECO:0007669"/>
    <property type="project" value="InterPro"/>
</dbReference>
<dbReference type="SUPFAM" id="SSF49879">
    <property type="entry name" value="SMAD/FHA domain"/>
    <property type="match status" value="1"/>
</dbReference>
<dbReference type="Pfam" id="PF00498">
    <property type="entry name" value="FHA"/>
    <property type="match status" value="1"/>
</dbReference>
<evidence type="ECO:0000256" key="11">
    <source>
        <dbReference type="SAM" id="MobiDB-lite"/>
    </source>
</evidence>
<evidence type="ECO:0000256" key="5">
    <source>
        <dbReference type="ARBA" id="ARBA00022840"/>
    </source>
</evidence>
<feature type="compositionally biased region" description="Polar residues" evidence="11">
    <location>
        <begin position="1597"/>
        <end position="1607"/>
    </location>
</feature>
<evidence type="ECO:0000256" key="4">
    <source>
        <dbReference type="ARBA" id="ARBA00022741"/>
    </source>
</evidence>
<evidence type="ECO:0000256" key="6">
    <source>
        <dbReference type="ARBA" id="ARBA00023054"/>
    </source>
</evidence>
<feature type="binding site" evidence="9">
    <location>
        <begin position="284"/>
        <end position="291"/>
    </location>
    <ligand>
        <name>ATP</name>
        <dbReference type="ChEBI" id="CHEBI:30616"/>
    </ligand>
</feature>
<feature type="compositionally biased region" description="Polar residues" evidence="11">
    <location>
        <begin position="50"/>
        <end position="63"/>
    </location>
</feature>
<feature type="compositionally biased region" description="Basic and acidic residues" evidence="11">
    <location>
        <begin position="1587"/>
        <end position="1596"/>
    </location>
</feature>
<keyword evidence="5 9" id="KW-0067">ATP-binding</keyword>
<evidence type="ECO:0000256" key="10">
    <source>
        <dbReference type="SAM" id="Coils"/>
    </source>
</evidence>
<feature type="region of interest" description="Disordered" evidence="11">
    <location>
        <begin position="1639"/>
        <end position="1670"/>
    </location>
</feature>
<dbReference type="SMART" id="SM00129">
    <property type="entry name" value="KISc"/>
    <property type="match status" value="1"/>
</dbReference>
<feature type="region of interest" description="Disordered" evidence="11">
    <location>
        <begin position="1682"/>
        <end position="1761"/>
    </location>
</feature>
<keyword evidence="3" id="KW-0493">Microtubule</keyword>
<evidence type="ECO:0000259" key="12">
    <source>
        <dbReference type="PROSITE" id="PS50067"/>
    </source>
</evidence>
<feature type="compositionally biased region" description="Polar residues" evidence="11">
    <location>
        <begin position="1189"/>
        <end position="1206"/>
    </location>
</feature>
<evidence type="ECO:0000256" key="7">
    <source>
        <dbReference type="ARBA" id="ARBA00023175"/>
    </source>
</evidence>
<keyword evidence="7 9" id="KW-0505">Motor protein</keyword>
<evidence type="ECO:0000256" key="3">
    <source>
        <dbReference type="ARBA" id="ARBA00022701"/>
    </source>
</evidence>
<dbReference type="Gene3D" id="3.40.850.10">
    <property type="entry name" value="Kinesin motor domain"/>
    <property type="match status" value="1"/>
</dbReference>
<dbReference type="PANTHER" id="PTHR47117:SF5">
    <property type="entry name" value="KINESIN-LIKE PROTEIN KIF14"/>
    <property type="match status" value="1"/>
</dbReference>
<feature type="domain" description="Kinesin motor" evidence="12">
    <location>
        <begin position="203"/>
        <end position="558"/>
    </location>
</feature>
<dbReference type="GeneID" id="108676295"/>
<evidence type="ECO:0000313" key="13">
    <source>
        <dbReference type="Proteomes" id="UP000694843"/>
    </source>
</evidence>
<feature type="compositionally biased region" description="Polar residues" evidence="11">
    <location>
        <begin position="123"/>
        <end position="145"/>
    </location>
</feature>
<evidence type="ECO:0000256" key="9">
    <source>
        <dbReference type="PROSITE-ProRule" id="PRU00283"/>
    </source>
</evidence>
<feature type="compositionally biased region" description="Polar residues" evidence="11">
    <location>
        <begin position="1690"/>
        <end position="1700"/>
    </location>
</feature>
<feature type="coiled-coil region" evidence="10">
    <location>
        <begin position="608"/>
        <end position="655"/>
    </location>
</feature>
<dbReference type="PROSITE" id="PS50067">
    <property type="entry name" value="KINESIN_MOTOR_2"/>
    <property type="match status" value="1"/>
</dbReference>
<keyword evidence="2" id="KW-0963">Cytoplasm</keyword>
<evidence type="ECO:0000256" key="2">
    <source>
        <dbReference type="ARBA" id="ARBA00022490"/>
    </source>
</evidence>
<dbReference type="InterPro" id="IPR027417">
    <property type="entry name" value="P-loop_NTPase"/>
</dbReference>
<dbReference type="PANTHER" id="PTHR47117">
    <property type="entry name" value="STAR-RELATED LIPID TRANSFER PROTEIN 9"/>
    <property type="match status" value="1"/>
</dbReference>
<dbReference type="GO" id="GO:0003777">
    <property type="term" value="F:microtubule motor activity"/>
    <property type="evidence" value="ECO:0007669"/>
    <property type="project" value="InterPro"/>
</dbReference>
<name>A0A8B7P176_HYAAZ</name>